<organism evidence="1 2">
    <name type="scientific">Sediminibacterium ginsengisoli</name>
    <dbReference type="NCBI Taxonomy" id="413434"/>
    <lineage>
        <taxon>Bacteria</taxon>
        <taxon>Pseudomonadati</taxon>
        <taxon>Bacteroidota</taxon>
        <taxon>Chitinophagia</taxon>
        <taxon>Chitinophagales</taxon>
        <taxon>Chitinophagaceae</taxon>
        <taxon>Sediminibacterium</taxon>
    </lineage>
</organism>
<dbReference type="EMBL" id="FUWH01000002">
    <property type="protein sequence ID" value="SJZ52613.1"/>
    <property type="molecule type" value="Genomic_DNA"/>
</dbReference>
<accession>A0A1T4LD87</accession>
<sequence length="126" mass="14858">MQAPVIIENNLLFKQLKYEADTWKRHLSFIMEENIRMKNRLADILKDNFDQRLLPDIDSFQEILLREDARIGLLRDDIAKLDQALEKETSSIMRTKMAGIRQLMAHAEKNALQLKQDFNLFLTNNI</sequence>
<evidence type="ECO:0000313" key="1">
    <source>
        <dbReference type="EMBL" id="SJZ52613.1"/>
    </source>
</evidence>
<dbReference type="Proteomes" id="UP000190888">
    <property type="component" value="Unassembled WGS sequence"/>
</dbReference>
<gene>
    <name evidence="1" type="ORF">SAMN04488132_102441</name>
</gene>
<protein>
    <submittedName>
        <fullName evidence="1">Uncharacterized protein</fullName>
    </submittedName>
</protein>
<name>A0A1T4LD87_9BACT</name>
<keyword evidence="2" id="KW-1185">Reference proteome</keyword>
<proteinExistence type="predicted"/>
<dbReference type="AlphaFoldDB" id="A0A1T4LD87"/>
<dbReference type="STRING" id="413434.SAMN04488132_102441"/>
<reference evidence="1 2" key="1">
    <citation type="submission" date="2017-02" db="EMBL/GenBank/DDBJ databases">
        <authorList>
            <person name="Peterson S.W."/>
        </authorList>
    </citation>
    <scope>NUCLEOTIDE SEQUENCE [LARGE SCALE GENOMIC DNA]</scope>
    <source>
        <strain evidence="1 2">DSM 22335</strain>
    </source>
</reference>
<evidence type="ECO:0000313" key="2">
    <source>
        <dbReference type="Proteomes" id="UP000190888"/>
    </source>
</evidence>